<dbReference type="GO" id="GO:1900871">
    <property type="term" value="P:chloroplast mRNA modification"/>
    <property type="evidence" value="ECO:0007669"/>
    <property type="project" value="TreeGrafter"/>
</dbReference>
<dbReference type="SUPFAM" id="SSF54928">
    <property type="entry name" value="RNA-binding domain, RBD"/>
    <property type="match status" value="1"/>
</dbReference>
<dbReference type="EMBL" id="JAVXUP010000026">
    <property type="protein sequence ID" value="KAK3041905.1"/>
    <property type="molecule type" value="Genomic_DNA"/>
</dbReference>
<gene>
    <name evidence="3" type="ORF">RJ639_002187</name>
</gene>
<keyword evidence="1" id="KW-0694">RNA-binding</keyword>
<sequence>MAATVATGTSGLVWASRLRGRRRELPRERQSFPPPLRLSSSSLFSAPLSSSILPKQHSHAHNGFVAVACLPSSAKSTSPSTKLYVSVNLVMDRIANRPRGFAFLRYATEDESKKAIDGMHGKGSLRRNGDSSRIACFAHSKQKEYHWWRLGKVACEENLVTPVQIRNKCRASNPSPITCAGTTVERTSAMLEKCMGEGLGKLPSAMLEGRGGTVLGGWLRKSTRRIGGAASSIPSITSAC</sequence>
<proteinExistence type="predicted"/>
<dbReference type="Gene3D" id="3.30.70.330">
    <property type="match status" value="1"/>
</dbReference>
<organism evidence="3 4">
    <name type="scientific">Escallonia herrerae</name>
    <dbReference type="NCBI Taxonomy" id="1293975"/>
    <lineage>
        <taxon>Eukaryota</taxon>
        <taxon>Viridiplantae</taxon>
        <taxon>Streptophyta</taxon>
        <taxon>Embryophyta</taxon>
        <taxon>Tracheophyta</taxon>
        <taxon>Spermatophyta</taxon>
        <taxon>Magnoliopsida</taxon>
        <taxon>eudicotyledons</taxon>
        <taxon>Gunneridae</taxon>
        <taxon>Pentapetalae</taxon>
        <taxon>asterids</taxon>
        <taxon>campanulids</taxon>
        <taxon>Escalloniales</taxon>
        <taxon>Escalloniaceae</taxon>
        <taxon>Escallonia</taxon>
    </lineage>
</organism>
<dbReference type="GO" id="GO:0003723">
    <property type="term" value="F:RNA binding"/>
    <property type="evidence" value="ECO:0007669"/>
    <property type="project" value="UniProtKB-KW"/>
</dbReference>
<feature type="domain" description="RRM" evidence="2">
    <location>
        <begin position="85"/>
        <end position="122"/>
    </location>
</feature>
<comment type="caution">
    <text evidence="3">The sequence shown here is derived from an EMBL/GenBank/DDBJ whole genome shotgun (WGS) entry which is preliminary data.</text>
</comment>
<dbReference type="Pfam" id="PF00076">
    <property type="entry name" value="RRM_1"/>
    <property type="match status" value="1"/>
</dbReference>
<accession>A0AA88XGF4</accession>
<dbReference type="Proteomes" id="UP001188597">
    <property type="component" value="Unassembled WGS sequence"/>
</dbReference>
<dbReference type="GO" id="GO:0016554">
    <property type="term" value="P:cytidine to uridine editing"/>
    <property type="evidence" value="ECO:0007669"/>
    <property type="project" value="TreeGrafter"/>
</dbReference>
<dbReference type="GO" id="GO:0009507">
    <property type="term" value="C:chloroplast"/>
    <property type="evidence" value="ECO:0007669"/>
    <property type="project" value="TreeGrafter"/>
</dbReference>
<dbReference type="InterPro" id="IPR012677">
    <property type="entry name" value="Nucleotide-bd_a/b_plait_sf"/>
</dbReference>
<keyword evidence="4" id="KW-1185">Reference proteome</keyword>
<dbReference type="InterPro" id="IPR000504">
    <property type="entry name" value="RRM_dom"/>
</dbReference>
<evidence type="ECO:0000259" key="2">
    <source>
        <dbReference type="Pfam" id="PF00076"/>
    </source>
</evidence>
<name>A0AA88XGF4_9ASTE</name>
<reference evidence="3" key="1">
    <citation type="submission" date="2022-12" db="EMBL/GenBank/DDBJ databases">
        <title>Draft genome assemblies for two species of Escallonia (Escalloniales).</title>
        <authorList>
            <person name="Chanderbali A."/>
            <person name="Dervinis C."/>
            <person name="Anghel I."/>
            <person name="Soltis D."/>
            <person name="Soltis P."/>
            <person name="Zapata F."/>
        </authorList>
    </citation>
    <scope>NUCLEOTIDE SEQUENCE</scope>
    <source>
        <strain evidence="3">UCBG64.0493</strain>
        <tissue evidence="3">Leaf</tissue>
    </source>
</reference>
<dbReference type="AlphaFoldDB" id="A0AA88XGF4"/>
<dbReference type="InterPro" id="IPR035979">
    <property type="entry name" value="RBD_domain_sf"/>
</dbReference>
<protein>
    <recommendedName>
        <fullName evidence="2">RRM domain-containing protein</fullName>
    </recommendedName>
</protein>
<dbReference type="PANTHER" id="PTHR48029">
    <property type="entry name" value="NUCLEOLAR PROTEIN 8"/>
    <property type="match status" value="1"/>
</dbReference>
<evidence type="ECO:0000313" key="3">
    <source>
        <dbReference type="EMBL" id="KAK3041905.1"/>
    </source>
</evidence>
<dbReference type="PANTHER" id="PTHR48029:SF1">
    <property type="entry name" value="NUCLEOLAR PROTEIN 8"/>
    <property type="match status" value="1"/>
</dbReference>
<evidence type="ECO:0000313" key="4">
    <source>
        <dbReference type="Proteomes" id="UP001188597"/>
    </source>
</evidence>
<evidence type="ECO:0000256" key="1">
    <source>
        <dbReference type="ARBA" id="ARBA00022884"/>
    </source>
</evidence>